<evidence type="ECO:0000259" key="4">
    <source>
        <dbReference type="PROSITE" id="PS50956"/>
    </source>
</evidence>
<gene>
    <name evidence="5" type="ORF">OS889_14860</name>
</gene>
<dbReference type="InterPro" id="IPR036390">
    <property type="entry name" value="WH_DNA-bd_sf"/>
</dbReference>
<dbReference type="CDD" id="cd00090">
    <property type="entry name" value="HTH_ARSR"/>
    <property type="match status" value="1"/>
</dbReference>
<evidence type="ECO:0000313" key="5">
    <source>
        <dbReference type="EMBL" id="MFA1612276.1"/>
    </source>
</evidence>
<dbReference type="GO" id="GO:0003677">
    <property type="term" value="F:DNA binding"/>
    <property type="evidence" value="ECO:0007669"/>
    <property type="project" value="UniProtKB-KW"/>
</dbReference>
<dbReference type="Proteomes" id="UP001570511">
    <property type="component" value="Unassembled WGS sequence"/>
</dbReference>
<dbReference type="SUPFAM" id="SSF54909">
    <property type="entry name" value="Dimeric alpha+beta barrel"/>
    <property type="match status" value="1"/>
</dbReference>
<dbReference type="AlphaFoldDB" id="A0ABD5MFB0"/>
<dbReference type="InterPro" id="IPR000485">
    <property type="entry name" value="AsnC-type_HTH_dom"/>
</dbReference>
<sequence length="140" mass="15895">MDDLDRQILDILRRDARTPYTEIAEQVGTSEGTVRNRVERLLEEGIIERFTVSTSTGNIKAMIEVSVKVDVDTTEITDQMTEWDQVDFVWQVSGEEDVVLVVDAADTQAVNDLITRARELDEVKNTKTRLILDEQLGRSP</sequence>
<accession>A0ABD5MFB0</accession>
<dbReference type="InterPro" id="IPR019885">
    <property type="entry name" value="Tscrpt_reg_HTH_AsnC-type_CS"/>
</dbReference>
<dbReference type="InterPro" id="IPR019888">
    <property type="entry name" value="Tscrpt_reg_AsnC-like"/>
</dbReference>
<dbReference type="PANTHER" id="PTHR30154">
    <property type="entry name" value="LEUCINE-RESPONSIVE REGULATORY PROTEIN"/>
    <property type="match status" value="1"/>
</dbReference>
<dbReference type="InterPro" id="IPR011991">
    <property type="entry name" value="ArsR-like_HTH"/>
</dbReference>
<dbReference type="PROSITE" id="PS00519">
    <property type="entry name" value="HTH_ASNC_1"/>
    <property type="match status" value="1"/>
</dbReference>
<keyword evidence="3" id="KW-0804">Transcription</keyword>
<proteinExistence type="predicted"/>
<dbReference type="RefSeq" id="WP_372391089.1">
    <property type="nucleotide sequence ID" value="NZ_JBGNYA010000001.1"/>
</dbReference>
<dbReference type="SUPFAM" id="SSF46785">
    <property type="entry name" value="Winged helix' DNA-binding domain"/>
    <property type="match status" value="1"/>
</dbReference>
<keyword evidence="6" id="KW-1185">Reference proteome</keyword>
<dbReference type="InterPro" id="IPR019887">
    <property type="entry name" value="Tscrpt_reg_AsnC/Lrp_C"/>
</dbReference>
<dbReference type="PANTHER" id="PTHR30154:SF34">
    <property type="entry name" value="TRANSCRIPTIONAL REGULATOR AZLB"/>
    <property type="match status" value="1"/>
</dbReference>
<reference evidence="5 6" key="1">
    <citation type="submission" date="2024-08" db="EMBL/GenBank/DDBJ databases">
        <title>Halobellus sp. MBLA0158 whole genome sequence.</title>
        <authorList>
            <person name="Hwang C.Y."/>
            <person name="Cho E.-S."/>
            <person name="Seo M.-J."/>
        </authorList>
    </citation>
    <scope>NUCLEOTIDE SEQUENCE [LARGE SCALE GENOMIC DNA]</scope>
    <source>
        <strain evidence="5 6">MBLA0158</strain>
    </source>
</reference>
<dbReference type="Pfam" id="PF13404">
    <property type="entry name" value="HTH_AsnC-type"/>
    <property type="match status" value="1"/>
</dbReference>
<dbReference type="SMART" id="SM00344">
    <property type="entry name" value="HTH_ASNC"/>
    <property type="match status" value="1"/>
</dbReference>
<name>A0ABD5MFB0_9EURY</name>
<keyword evidence="2" id="KW-0238">DNA-binding</keyword>
<organism evidence="5 6">
    <name type="scientific">Halobellus rubicundus</name>
    <dbReference type="NCBI Taxonomy" id="2996466"/>
    <lineage>
        <taxon>Archaea</taxon>
        <taxon>Methanobacteriati</taxon>
        <taxon>Methanobacteriota</taxon>
        <taxon>Stenosarchaea group</taxon>
        <taxon>Halobacteria</taxon>
        <taxon>Halobacteriales</taxon>
        <taxon>Haloferacaceae</taxon>
        <taxon>Halobellus</taxon>
    </lineage>
</organism>
<dbReference type="EMBL" id="JBGNYA010000001">
    <property type="protein sequence ID" value="MFA1612276.1"/>
    <property type="molecule type" value="Genomic_DNA"/>
</dbReference>
<dbReference type="InterPro" id="IPR036388">
    <property type="entry name" value="WH-like_DNA-bd_sf"/>
</dbReference>
<dbReference type="InterPro" id="IPR011008">
    <property type="entry name" value="Dimeric_a/b-barrel"/>
</dbReference>
<evidence type="ECO:0000256" key="2">
    <source>
        <dbReference type="ARBA" id="ARBA00023125"/>
    </source>
</evidence>
<protein>
    <submittedName>
        <fullName evidence="5">Lrp/AsnC family transcriptional regulator</fullName>
    </submittedName>
</protein>
<evidence type="ECO:0000313" key="6">
    <source>
        <dbReference type="Proteomes" id="UP001570511"/>
    </source>
</evidence>
<dbReference type="Gene3D" id="3.30.70.920">
    <property type="match status" value="1"/>
</dbReference>
<dbReference type="Gene3D" id="1.10.10.10">
    <property type="entry name" value="Winged helix-like DNA-binding domain superfamily/Winged helix DNA-binding domain"/>
    <property type="match status" value="1"/>
</dbReference>
<keyword evidence="1" id="KW-0805">Transcription regulation</keyword>
<feature type="domain" description="HTH asnC-type" evidence="4">
    <location>
        <begin position="1"/>
        <end position="72"/>
    </location>
</feature>
<evidence type="ECO:0000256" key="1">
    <source>
        <dbReference type="ARBA" id="ARBA00023015"/>
    </source>
</evidence>
<dbReference type="PRINTS" id="PR00033">
    <property type="entry name" value="HTHASNC"/>
</dbReference>
<comment type="caution">
    <text evidence="5">The sequence shown here is derived from an EMBL/GenBank/DDBJ whole genome shotgun (WGS) entry which is preliminary data.</text>
</comment>
<dbReference type="PROSITE" id="PS50956">
    <property type="entry name" value="HTH_ASNC_2"/>
    <property type="match status" value="1"/>
</dbReference>
<evidence type="ECO:0000256" key="3">
    <source>
        <dbReference type="ARBA" id="ARBA00023163"/>
    </source>
</evidence>
<dbReference type="Pfam" id="PF01037">
    <property type="entry name" value="AsnC_trans_reg"/>
    <property type="match status" value="1"/>
</dbReference>